<evidence type="ECO:0000259" key="7">
    <source>
        <dbReference type="PROSITE" id="PS50237"/>
    </source>
</evidence>
<keyword evidence="9" id="KW-1185">Reference proteome</keyword>
<sequence length="1472" mass="164410">MRSPSSKHAVLHYHPEQSYDPAESFEEYQRLRVNALRSIPAAVARDIIQNEPQDSYRNIQVERDRRLRLITRRYENQIQYGCHNRHCATPTCLSYRRRNSKTPVRRYTETSARALACHLVEESTRNRKDPTLGLCPNQPIVPWYQDPRTTQERTATPAYTPSRASRTSANGQLRAQQEKRLSTTSHPVNGARRSSRQGSCSIPGDNSGLQNISSTQNSSVKDTAPSTKNDAPLSTPLSSANLGSSASPNVESDKMNNPEKENPQKTNRPHEQIFAHRVEQDCIKYLVVWRDNGKSKMAWTTAATIQNQSTLVNYKSSHGPEDALDEDQILALEASMEMMSFEMQKDQDEVNPRPEVRQNDSTKSRGDSKVDFASFAQSLWNTCTLRKLNTSIELKDDHPQAPEVPAQACPEVDDAGFGTIDAEAGSPWDENTHLHMNTAFRGFTLRRLSWDNLDWLVQNHGELGVPTNSPFETFIKQSIYYSFSNPNRLIESAKSWGYEGAPSESDGPESAPRSPTGVRLIQASLNSPTSQRPPRRRDSAATDRYLHDFDGPQTIAAFEIVELVANGTDVLFDALHDMIQQCYNVDHPAYDGEQAATLARKAFKGLGGGNYDISGKGSAAQADFIQQTGRLPDRKQISQIFVLVLMALATPLLKFRWSDRGFDEVRLLGVADVRNDNRASFTFGKFIDQEDRETAELLIEILDHLQDWHRQRLISTFTDCISHHTAAMEIRKIKSSYRVKPKNVMDDVLDLLCSDLQQLDIVSGHDVKYRFMLCLSAIDIARTVLLKDWDRTPIISRTGSVGGALELISALYNRLDIFELPDLEGLCEMPFIGNAFDEMEFPNEWLHFTPTARQTHILSYPFLFETSKLVKYFRAINVTAMKASFEMASMVFSDAYQFLQGSTIPVYGGREVLQSLRPYMAKYFVMTIRRSHVLEDAINQLWRRQKREILRPLRVRLGREEGEDGLDHGGVQQEFFRLAFAEAFNPDHGMFTVDDRTQMTWFQPGSVEPSWRFEAVGLLMGLAVYNGVTLPITMPLAFYRKLLGFKVKKLEHIQDGWPELAKGLDQLITYDGDVAEDIGRTYEFSYEFGGKVYTTDMSKTKGHRRSQYAPLPRPGWKGKQKAKSPTFELPPMLHLPPKPEASSASPSPSLDIDTGASSTSSSGPAVDTAVVSVSTPVSTPSPSSSPAALPLSQSCLVGAASSGSRSLASKDESPLVTNSSRHPYVKDYILHLTSDSVAPQYTAFTRGFHVCVSPAALQLFTPNQLRDVIEGERKIDIGDLMEHASYEDYNKDDHYVRAFWDVVKEEAAKDTRPSGDEERKDGFLEGLLEFILASSRVPVGGWGGNGGSGAHRGSFVLQRNGDVWVDAGVDNTSRDIPTTSGGQNSSTVHGERTVAGPAQVDGAADTGPKEKTYNARLPSSSTCYGRLLLPRYRVVGEDEEGIDGKRAGKLYKEVLRERLCKAIREGKGFGQL</sequence>
<proteinExistence type="predicted"/>
<dbReference type="EC" id="2.3.2.26" evidence="2"/>
<dbReference type="GO" id="GO:0000209">
    <property type="term" value="P:protein polyubiquitination"/>
    <property type="evidence" value="ECO:0007669"/>
    <property type="project" value="InterPro"/>
</dbReference>
<name>W2RVQ8_CYPE1</name>
<evidence type="ECO:0000256" key="4">
    <source>
        <dbReference type="ARBA" id="ARBA00022786"/>
    </source>
</evidence>
<dbReference type="Gene3D" id="3.30.2410.10">
    <property type="entry name" value="Hect, E3 ligase catalytic domain"/>
    <property type="match status" value="1"/>
</dbReference>
<dbReference type="SMART" id="SM00119">
    <property type="entry name" value="HECTc"/>
    <property type="match status" value="1"/>
</dbReference>
<feature type="region of interest" description="Disordered" evidence="6">
    <location>
        <begin position="1098"/>
        <end position="1167"/>
    </location>
</feature>
<protein>
    <recommendedName>
        <fullName evidence="2">HECT-type E3 ubiquitin transferase</fullName>
        <ecNumber evidence="2">2.3.2.26</ecNumber>
    </recommendedName>
</protein>
<dbReference type="InterPro" id="IPR044611">
    <property type="entry name" value="E3A/B/C-like"/>
</dbReference>
<dbReference type="Gene3D" id="3.30.2160.10">
    <property type="entry name" value="Hect, E3 ligase catalytic domain"/>
    <property type="match status" value="2"/>
</dbReference>
<feature type="compositionally biased region" description="Polar residues" evidence="6">
    <location>
        <begin position="207"/>
        <end position="229"/>
    </location>
</feature>
<keyword evidence="4 5" id="KW-0833">Ubl conjugation pathway</keyword>
<dbReference type="OrthoDB" id="5981550at2759"/>
<dbReference type="InterPro" id="IPR000569">
    <property type="entry name" value="HECT_dom"/>
</dbReference>
<comment type="catalytic activity">
    <reaction evidence="1">
        <text>S-ubiquitinyl-[E2 ubiquitin-conjugating enzyme]-L-cysteine + [acceptor protein]-L-lysine = [E2 ubiquitin-conjugating enzyme]-L-cysteine + N(6)-ubiquitinyl-[acceptor protein]-L-lysine.</text>
        <dbReference type="EC" id="2.3.2.26"/>
    </reaction>
</comment>
<dbReference type="Proteomes" id="UP000030752">
    <property type="component" value="Unassembled WGS sequence"/>
</dbReference>
<gene>
    <name evidence="8" type="ORF">HMPREF1541_06015</name>
</gene>
<dbReference type="Pfam" id="PF00632">
    <property type="entry name" value="HECT"/>
    <property type="match status" value="1"/>
</dbReference>
<keyword evidence="3" id="KW-0808">Transferase</keyword>
<feature type="compositionally biased region" description="Polar residues" evidence="6">
    <location>
        <begin position="235"/>
        <end position="250"/>
    </location>
</feature>
<feature type="compositionally biased region" description="Low complexity" evidence="6">
    <location>
        <begin position="1140"/>
        <end position="1149"/>
    </location>
</feature>
<dbReference type="STRING" id="1220924.W2RVQ8"/>
<evidence type="ECO:0000313" key="8">
    <source>
        <dbReference type="EMBL" id="ETN39789.1"/>
    </source>
</evidence>
<reference evidence="8 9" key="1">
    <citation type="submission" date="2013-03" db="EMBL/GenBank/DDBJ databases">
        <title>The Genome Sequence of Phialophora europaea CBS 101466.</title>
        <authorList>
            <consortium name="The Broad Institute Genomics Platform"/>
            <person name="Cuomo C."/>
            <person name="de Hoog S."/>
            <person name="Gorbushina A."/>
            <person name="Walker B."/>
            <person name="Young S.K."/>
            <person name="Zeng Q."/>
            <person name="Gargeya S."/>
            <person name="Fitzgerald M."/>
            <person name="Haas B."/>
            <person name="Abouelleil A."/>
            <person name="Allen A.W."/>
            <person name="Alvarado L."/>
            <person name="Arachchi H.M."/>
            <person name="Berlin A.M."/>
            <person name="Chapman S.B."/>
            <person name="Gainer-Dewar J."/>
            <person name="Goldberg J."/>
            <person name="Griggs A."/>
            <person name="Gujja S."/>
            <person name="Hansen M."/>
            <person name="Howarth C."/>
            <person name="Imamovic A."/>
            <person name="Ireland A."/>
            <person name="Larimer J."/>
            <person name="McCowan C."/>
            <person name="Murphy C."/>
            <person name="Pearson M."/>
            <person name="Poon T.W."/>
            <person name="Priest M."/>
            <person name="Roberts A."/>
            <person name="Saif S."/>
            <person name="Shea T."/>
            <person name="Sisk P."/>
            <person name="Sykes S."/>
            <person name="Wortman J."/>
            <person name="Nusbaum C."/>
            <person name="Birren B."/>
        </authorList>
    </citation>
    <scope>NUCLEOTIDE SEQUENCE [LARGE SCALE GENOMIC DNA]</scope>
    <source>
        <strain evidence="8 9">CBS 101466</strain>
    </source>
</reference>
<feature type="region of interest" description="Disordered" evidence="6">
    <location>
        <begin position="344"/>
        <end position="368"/>
    </location>
</feature>
<dbReference type="HOGENOM" id="CLU_001858_0_0_1"/>
<feature type="compositionally biased region" description="Low complexity" evidence="6">
    <location>
        <begin position="1157"/>
        <end position="1167"/>
    </location>
</feature>
<dbReference type="PROSITE" id="PS50237">
    <property type="entry name" value="HECT"/>
    <property type="match status" value="1"/>
</dbReference>
<feature type="compositionally biased region" description="Polar residues" evidence="6">
    <location>
        <begin position="152"/>
        <end position="175"/>
    </location>
</feature>
<dbReference type="eggNOG" id="KOG0941">
    <property type="taxonomic scope" value="Eukaryota"/>
</dbReference>
<dbReference type="Gene3D" id="3.90.1750.10">
    <property type="entry name" value="Hect, E3 ligase catalytic domains"/>
    <property type="match status" value="2"/>
</dbReference>
<feature type="compositionally biased region" description="Basic and acidic residues" evidence="6">
    <location>
        <begin position="251"/>
        <end position="268"/>
    </location>
</feature>
<feature type="region of interest" description="Disordered" evidence="6">
    <location>
        <begin position="126"/>
        <end position="268"/>
    </location>
</feature>
<dbReference type="SUPFAM" id="SSF56204">
    <property type="entry name" value="Hect, E3 ligase catalytic domain"/>
    <property type="match status" value="1"/>
</dbReference>
<dbReference type="InterPro" id="IPR032353">
    <property type="entry name" value="AZUL"/>
</dbReference>
<feature type="domain" description="HECT" evidence="7">
    <location>
        <begin position="946"/>
        <end position="1432"/>
    </location>
</feature>
<evidence type="ECO:0000313" key="9">
    <source>
        <dbReference type="Proteomes" id="UP000030752"/>
    </source>
</evidence>
<dbReference type="GO" id="GO:0061630">
    <property type="term" value="F:ubiquitin protein ligase activity"/>
    <property type="evidence" value="ECO:0007669"/>
    <property type="project" value="UniProtKB-EC"/>
</dbReference>
<organism evidence="8 9">
    <name type="scientific">Cyphellophora europaea (strain CBS 101466)</name>
    <name type="common">Phialophora europaea</name>
    <dbReference type="NCBI Taxonomy" id="1220924"/>
    <lineage>
        <taxon>Eukaryota</taxon>
        <taxon>Fungi</taxon>
        <taxon>Dikarya</taxon>
        <taxon>Ascomycota</taxon>
        <taxon>Pezizomycotina</taxon>
        <taxon>Eurotiomycetes</taxon>
        <taxon>Chaetothyriomycetidae</taxon>
        <taxon>Chaetothyriales</taxon>
        <taxon>Cyphellophoraceae</taxon>
        <taxon>Cyphellophora</taxon>
    </lineage>
</organism>
<dbReference type="RefSeq" id="XP_008718574.1">
    <property type="nucleotide sequence ID" value="XM_008720352.1"/>
</dbReference>
<dbReference type="VEuPathDB" id="FungiDB:HMPREF1541_06015"/>
<feature type="active site" description="Glycyl thioester intermediate" evidence="5">
    <location>
        <position position="1423"/>
    </location>
</feature>
<dbReference type="EMBL" id="KB822721">
    <property type="protein sequence ID" value="ETN39789.1"/>
    <property type="molecule type" value="Genomic_DNA"/>
</dbReference>
<accession>W2RVQ8</accession>
<dbReference type="InterPro" id="IPR035983">
    <property type="entry name" value="Hect_E3_ubiquitin_ligase"/>
</dbReference>
<evidence type="ECO:0000256" key="6">
    <source>
        <dbReference type="SAM" id="MobiDB-lite"/>
    </source>
</evidence>
<evidence type="ECO:0000256" key="2">
    <source>
        <dbReference type="ARBA" id="ARBA00012485"/>
    </source>
</evidence>
<evidence type="ECO:0000256" key="1">
    <source>
        <dbReference type="ARBA" id="ARBA00000885"/>
    </source>
</evidence>
<dbReference type="InterPro" id="IPR042556">
    <property type="entry name" value="AZUL_sf"/>
</dbReference>
<dbReference type="Pfam" id="PF16558">
    <property type="entry name" value="AZUL"/>
    <property type="match status" value="1"/>
</dbReference>
<evidence type="ECO:0000256" key="5">
    <source>
        <dbReference type="PROSITE-ProRule" id="PRU00104"/>
    </source>
</evidence>
<dbReference type="GeneID" id="19973354"/>
<evidence type="ECO:0000256" key="3">
    <source>
        <dbReference type="ARBA" id="ARBA00022679"/>
    </source>
</evidence>
<dbReference type="Gene3D" id="6.10.130.10">
    <property type="entry name" value="Ubiquitin-protein ligase E3A, N-terminal zinc-binding domain (AZUL)"/>
    <property type="match status" value="1"/>
</dbReference>
<dbReference type="InParanoid" id="W2RVQ8"/>
<dbReference type="PANTHER" id="PTHR45700">
    <property type="entry name" value="UBIQUITIN-PROTEIN LIGASE E3C"/>
    <property type="match status" value="1"/>
</dbReference>